<reference evidence="2 4" key="1">
    <citation type="journal article" date="2023" name="Microb. Genom.">
        <title>Mesoterricola silvestris gen. nov., sp. nov., Mesoterricola sediminis sp. nov., Geothrix oryzae sp. nov., Geothrix edaphica sp. nov., Geothrix rubra sp. nov., and Geothrix limicola sp. nov., six novel members of Acidobacteriota isolated from soils.</title>
        <authorList>
            <person name="Weisberg A.J."/>
            <person name="Pearce E."/>
            <person name="Kramer C.G."/>
            <person name="Chang J.H."/>
            <person name="Clarke C.R."/>
        </authorList>
    </citation>
    <scope>NUCLEOTIDE SEQUENCE</scope>
    <source>
        <strain evidence="3 4">NB05-1H</strain>
        <strain evidence="2">NRRL_B-16521</strain>
    </source>
</reference>
<sequence>MALLTHRPGEDQVFTGIDEVDWTSLHHAHGDAGDVPGWLRALASEERGEREAALDALYGAVHHGGGVYDSTLAAVPFLLAVAAREGGGDRAGVLELLLSIGEEGGDSVGRFGGSGEVGAEGASGWVGGSGAAAVRAGGELFVALTLDSDPAVRRAAVTGVARFLDEPSRVLPLLSRRLRFERDDDALIAVVEAVGLFVRRHPAYAGEAVALLTTYLPSPNPPVLRLAVLGQLAAYAPDRLPPDLVALTARLLRERSSQSTRACESPGSEQTLTGRLHRLRPSDEQGAHLMRTLHSALADDVPTRTALLQTQLRLPSPTDRCNAVLLSAGFIREWRADHSGLVALIGEQLVAEEGRLRDAAVSVLGGLFGVGAPAADRLYSLVAGRPEGWVERWRAGGGTGSGEAAASGGGVGVGGRVTGFGGVRGLGGSAAAAEAGVGGLGGTTTSGEARTRGLDDPTAPEAAKAGRLSGATPSSNAQASEPDAPSTSNAAEVSGLSGTTASGNVEASEPDGPTDSTDAGVSRLSGTTPSGEAGTSRLDDSTTPEAAEAGGPGGSTASSNAQASELDGPTDSTDAGVRRLGSSVASGEVFPVGEVRALGSEVVPSGVSGSAGFGGVGGSEGSVVSGGGAEVGEVGPESVGGGGSVGSGTASGGGPRGVVVLGGALLALARCGDRRAVGVLREVLGDGELPRHAAAVVPYLGAEGASLAPVLRRHLEVVPLEQPESEEVVRGLLVAVGELRDPGAVPGVVRVLERGVAGLVEAGFGALEAMESAAREALPVVRDALRGVHKGAAAAALWAIEPDVSLVLPVLLDELSSTDPHHRALTARRLSHLGPAARPALPRLRRLMTDSPDTWERVSAACAITSVTGEIESEVNTVLRSAWQSHPHTRVHIATTLTNLTPEAAAPLLDLATTELTHRRRHTTGPSGQTIVQDEKLLTLCRTLTAHL</sequence>
<feature type="compositionally biased region" description="Low complexity" evidence="1">
    <location>
        <begin position="543"/>
        <end position="559"/>
    </location>
</feature>
<evidence type="ECO:0000313" key="5">
    <source>
        <dbReference type="Proteomes" id="UP001282288"/>
    </source>
</evidence>
<gene>
    <name evidence="2" type="ORF">PV399_38245</name>
    <name evidence="3" type="ORF">PV666_41285</name>
</gene>
<evidence type="ECO:0000313" key="4">
    <source>
        <dbReference type="Proteomes" id="UP001272987"/>
    </source>
</evidence>
<dbReference type="EMBL" id="JARAWP010000033">
    <property type="protein sequence ID" value="MDX3024263.1"/>
    <property type="molecule type" value="Genomic_DNA"/>
</dbReference>
<name>A0AAP6BJA8_9ACTN</name>
<feature type="compositionally biased region" description="Polar residues" evidence="1">
    <location>
        <begin position="471"/>
        <end position="505"/>
    </location>
</feature>
<organism evidence="2 5">
    <name type="scientific">Streptomyces acidiscabies</name>
    <dbReference type="NCBI Taxonomy" id="42234"/>
    <lineage>
        <taxon>Bacteria</taxon>
        <taxon>Bacillati</taxon>
        <taxon>Actinomycetota</taxon>
        <taxon>Actinomycetes</taxon>
        <taxon>Kitasatosporales</taxon>
        <taxon>Streptomycetaceae</taxon>
        <taxon>Streptomyces</taxon>
    </lineage>
</organism>
<dbReference type="RefSeq" id="WP_141655591.1">
    <property type="nucleotide sequence ID" value="NZ_CP122369.1"/>
</dbReference>
<accession>A0AAP6BJA8</accession>
<keyword evidence="4" id="KW-1185">Reference proteome</keyword>
<dbReference type="Gene3D" id="1.25.10.10">
    <property type="entry name" value="Leucine-rich Repeat Variant"/>
    <property type="match status" value="2"/>
</dbReference>
<dbReference type="InterPro" id="IPR011989">
    <property type="entry name" value="ARM-like"/>
</dbReference>
<evidence type="ECO:0008006" key="6">
    <source>
        <dbReference type="Google" id="ProtNLM"/>
    </source>
</evidence>
<dbReference type="GeneID" id="69812682"/>
<feature type="compositionally biased region" description="Polar residues" evidence="1">
    <location>
        <begin position="514"/>
        <end position="530"/>
    </location>
</feature>
<feature type="compositionally biased region" description="Gly residues" evidence="1">
    <location>
        <begin position="609"/>
        <end position="630"/>
    </location>
</feature>
<feature type="region of interest" description="Disordered" evidence="1">
    <location>
        <begin position="607"/>
        <end position="652"/>
    </location>
</feature>
<comment type="caution">
    <text evidence="2">The sequence shown here is derived from an EMBL/GenBank/DDBJ whole genome shotgun (WGS) entry which is preliminary data.</text>
</comment>
<evidence type="ECO:0000313" key="3">
    <source>
        <dbReference type="EMBL" id="MDX3024263.1"/>
    </source>
</evidence>
<proteinExistence type="predicted"/>
<dbReference type="SUPFAM" id="SSF48371">
    <property type="entry name" value="ARM repeat"/>
    <property type="match status" value="2"/>
</dbReference>
<feature type="compositionally biased region" description="Gly residues" evidence="1">
    <location>
        <begin position="638"/>
        <end position="652"/>
    </location>
</feature>
<protein>
    <recommendedName>
        <fullName evidence="6">HEAT repeat protein</fullName>
    </recommendedName>
</protein>
<evidence type="ECO:0000313" key="2">
    <source>
        <dbReference type="EMBL" id="MDX2965512.1"/>
    </source>
</evidence>
<dbReference type="EMBL" id="JARAWC010000042">
    <property type="protein sequence ID" value="MDX2965512.1"/>
    <property type="molecule type" value="Genomic_DNA"/>
</dbReference>
<dbReference type="AlphaFoldDB" id="A0AAP6BJA8"/>
<dbReference type="Proteomes" id="UP001272987">
    <property type="component" value="Unassembled WGS sequence"/>
</dbReference>
<dbReference type="InterPro" id="IPR016024">
    <property type="entry name" value="ARM-type_fold"/>
</dbReference>
<evidence type="ECO:0000256" key="1">
    <source>
        <dbReference type="SAM" id="MobiDB-lite"/>
    </source>
</evidence>
<dbReference type="Proteomes" id="UP001282288">
    <property type="component" value="Unassembled WGS sequence"/>
</dbReference>
<feature type="region of interest" description="Disordered" evidence="1">
    <location>
        <begin position="433"/>
        <end position="578"/>
    </location>
</feature>